<name>A0A2A5AVN5_9GAMM</name>
<comment type="caution">
    <text evidence="2">The sequence shown here is derived from an EMBL/GenBank/DDBJ whole genome shotgun (WGS) entry which is preliminary data.</text>
</comment>
<feature type="transmembrane region" description="Helical" evidence="1">
    <location>
        <begin position="54"/>
        <end position="75"/>
    </location>
</feature>
<gene>
    <name evidence="2" type="ORF">COA96_11970</name>
</gene>
<dbReference type="Proteomes" id="UP000218327">
    <property type="component" value="Unassembled WGS sequence"/>
</dbReference>
<feature type="transmembrane region" description="Helical" evidence="1">
    <location>
        <begin position="111"/>
        <end position="136"/>
    </location>
</feature>
<keyword evidence="1" id="KW-1133">Transmembrane helix</keyword>
<feature type="transmembrane region" description="Helical" evidence="1">
    <location>
        <begin position="142"/>
        <end position="162"/>
    </location>
</feature>
<sequence>MIEGLIAFVFSLASVIVIYWSWRRPGRTVIALIGWLLALASVIIWIRALGPEFGVTYSTIVFVCLIWLGVILNRLSSQSKEKMQNADQTPLRPYQALTLPTLSSQLKHGSLFLLSVPLSGLLTMMLSVALVLYLPWTMLHKVTAAIFLYPVLWGALSAWICAQKNPLRPALASAGLLVISSFLLFV</sequence>
<keyword evidence="1" id="KW-0812">Transmembrane</keyword>
<feature type="transmembrane region" description="Helical" evidence="1">
    <location>
        <begin position="29"/>
        <end position="48"/>
    </location>
</feature>
<feature type="transmembrane region" description="Helical" evidence="1">
    <location>
        <begin position="169"/>
        <end position="185"/>
    </location>
</feature>
<evidence type="ECO:0000313" key="2">
    <source>
        <dbReference type="EMBL" id="PCJ23367.1"/>
    </source>
</evidence>
<proteinExistence type="predicted"/>
<feature type="transmembrane region" description="Helical" evidence="1">
    <location>
        <begin position="6"/>
        <end position="22"/>
    </location>
</feature>
<dbReference type="AlphaFoldDB" id="A0A2A5AVN5"/>
<accession>A0A2A5AVN5</accession>
<evidence type="ECO:0000313" key="3">
    <source>
        <dbReference type="Proteomes" id="UP000218327"/>
    </source>
</evidence>
<organism evidence="2 3">
    <name type="scientific">SAR86 cluster bacterium</name>
    <dbReference type="NCBI Taxonomy" id="2030880"/>
    <lineage>
        <taxon>Bacteria</taxon>
        <taxon>Pseudomonadati</taxon>
        <taxon>Pseudomonadota</taxon>
        <taxon>Gammaproteobacteria</taxon>
        <taxon>SAR86 cluster</taxon>
    </lineage>
</organism>
<reference evidence="3" key="1">
    <citation type="submission" date="2017-08" db="EMBL/GenBank/DDBJ databases">
        <title>A dynamic microbial community with high functional redundancy inhabits the cold, oxic subseafloor aquifer.</title>
        <authorList>
            <person name="Tully B.J."/>
            <person name="Wheat C.G."/>
            <person name="Glazer B.T."/>
            <person name="Huber J.A."/>
        </authorList>
    </citation>
    <scope>NUCLEOTIDE SEQUENCE [LARGE SCALE GENOMIC DNA]</scope>
</reference>
<dbReference type="EMBL" id="NVVJ01000040">
    <property type="protein sequence ID" value="PCJ23367.1"/>
    <property type="molecule type" value="Genomic_DNA"/>
</dbReference>
<evidence type="ECO:0000256" key="1">
    <source>
        <dbReference type="SAM" id="Phobius"/>
    </source>
</evidence>
<protein>
    <submittedName>
        <fullName evidence="2">Uncharacterized protein</fullName>
    </submittedName>
</protein>
<keyword evidence="1" id="KW-0472">Membrane</keyword>